<dbReference type="SMART" id="SM00774">
    <property type="entry name" value="WRKY"/>
    <property type="match status" value="1"/>
</dbReference>
<protein>
    <submittedName>
        <fullName evidence="8">WRKY transcription factor</fullName>
    </submittedName>
</protein>
<comment type="subcellular location">
    <subcellularLocation>
        <location evidence="1">Nucleus</location>
    </subcellularLocation>
</comment>
<comment type="caution">
    <text evidence="8">The sequence shown here is derived from an EMBL/GenBank/DDBJ whole genome shotgun (WGS) entry which is preliminary data.</text>
</comment>
<sequence length="362" mass="39740">MEETNGLVLQGCKLARDLESNLPNLSNQPNILSNYLDEILKIFGTAKERLHLSVSQVQNSSLSNMLMLHQKGEGHLIGESSVQEWLIRSTCRQPMEMVQLQMQDESKMVGGNYMEFHELRSGTAPNPGVDELGGRDAEGLMHLNVKGQAIDASSSQRPRRGKDAEAEEKRNIMVPAPLFGNTELPPEDGFTWRKYGQKEILGSKFPRSYYRCTHQKLYQCSAKKQVQRLDNDPSIFGVTYRGKHTCLMSSTAPSSSSVPPLVATHTVTTPPPISSSTTALGWLSTDLSLHDAGGAAAGPSTSTTTTTRYGGGREVDHLYPAVADMADAMFNISCSSSSNSMEFLFPSSSMEDKWEQQGDKNN</sequence>
<keyword evidence="4" id="KW-0804">Transcription</keyword>
<dbReference type="GO" id="GO:0003700">
    <property type="term" value="F:DNA-binding transcription factor activity"/>
    <property type="evidence" value="ECO:0007669"/>
    <property type="project" value="InterPro"/>
</dbReference>
<evidence type="ECO:0000256" key="5">
    <source>
        <dbReference type="ARBA" id="ARBA00023242"/>
    </source>
</evidence>
<dbReference type="InterPro" id="IPR003657">
    <property type="entry name" value="WRKY_dom"/>
</dbReference>
<organism evidence="8 9">
    <name type="scientific">Quillaja saponaria</name>
    <name type="common">Soap bark tree</name>
    <dbReference type="NCBI Taxonomy" id="32244"/>
    <lineage>
        <taxon>Eukaryota</taxon>
        <taxon>Viridiplantae</taxon>
        <taxon>Streptophyta</taxon>
        <taxon>Embryophyta</taxon>
        <taxon>Tracheophyta</taxon>
        <taxon>Spermatophyta</taxon>
        <taxon>Magnoliopsida</taxon>
        <taxon>eudicotyledons</taxon>
        <taxon>Gunneridae</taxon>
        <taxon>Pentapetalae</taxon>
        <taxon>rosids</taxon>
        <taxon>fabids</taxon>
        <taxon>Fabales</taxon>
        <taxon>Quillajaceae</taxon>
        <taxon>Quillaja</taxon>
    </lineage>
</organism>
<dbReference type="EMBL" id="JARAOO010000006">
    <property type="protein sequence ID" value="KAJ7965159.1"/>
    <property type="molecule type" value="Genomic_DNA"/>
</dbReference>
<evidence type="ECO:0000259" key="7">
    <source>
        <dbReference type="PROSITE" id="PS50811"/>
    </source>
</evidence>
<dbReference type="GO" id="GO:0005634">
    <property type="term" value="C:nucleus"/>
    <property type="evidence" value="ECO:0007669"/>
    <property type="project" value="UniProtKB-SubCell"/>
</dbReference>
<evidence type="ECO:0000256" key="6">
    <source>
        <dbReference type="SAM" id="MobiDB-lite"/>
    </source>
</evidence>
<evidence type="ECO:0000313" key="8">
    <source>
        <dbReference type="EMBL" id="KAJ7965159.1"/>
    </source>
</evidence>
<name>A0AAD7PS73_QUISA</name>
<evidence type="ECO:0000256" key="4">
    <source>
        <dbReference type="ARBA" id="ARBA00023163"/>
    </source>
</evidence>
<keyword evidence="9" id="KW-1185">Reference proteome</keyword>
<keyword evidence="2" id="KW-0805">Transcription regulation</keyword>
<keyword evidence="3" id="KW-0238">DNA-binding</keyword>
<proteinExistence type="predicted"/>
<dbReference type="GO" id="GO:0000976">
    <property type="term" value="F:transcription cis-regulatory region binding"/>
    <property type="evidence" value="ECO:0007669"/>
    <property type="project" value="TreeGrafter"/>
</dbReference>
<dbReference type="Proteomes" id="UP001163823">
    <property type="component" value="Chromosome 6"/>
</dbReference>
<keyword evidence="5" id="KW-0539">Nucleus</keyword>
<dbReference type="KEGG" id="qsa:O6P43_014854"/>
<evidence type="ECO:0000256" key="2">
    <source>
        <dbReference type="ARBA" id="ARBA00023015"/>
    </source>
</evidence>
<dbReference type="InterPro" id="IPR044810">
    <property type="entry name" value="WRKY_plant"/>
</dbReference>
<dbReference type="InterPro" id="IPR036576">
    <property type="entry name" value="WRKY_dom_sf"/>
</dbReference>
<gene>
    <name evidence="8" type="ORF">O6P43_014854</name>
</gene>
<feature type="domain" description="WRKY" evidence="7">
    <location>
        <begin position="187"/>
        <end position="244"/>
    </location>
</feature>
<dbReference type="Pfam" id="PF03106">
    <property type="entry name" value="WRKY"/>
    <property type="match status" value="1"/>
</dbReference>
<dbReference type="PANTHER" id="PTHR32096">
    <property type="entry name" value="WRKY TRANSCRIPTION FACTOR 30-RELATED-RELATED"/>
    <property type="match status" value="1"/>
</dbReference>
<reference evidence="8" key="1">
    <citation type="journal article" date="2023" name="Science">
        <title>Elucidation of the pathway for biosynthesis of saponin adjuvants from the soapbark tree.</title>
        <authorList>
            <person name="Reed J."/>
            <person name="Orme A."/>
            <person name="El-Demerdash A."/>
            <person name="Owen C."/>
            <person name="Martin L.B.B."/>
            <person name="Misra R.C."/>
            <person name="Kikuchi S."/>
            <person name="Rejzek M."/>
            <person name="Martin A.C."/>
            <person name="Harkess A."/>
            <person name="Leebens-Mack J."/>
            <person name="Louveau T."/>
            <person name="Stephenson M.J."/>
            <person name="Osbourn A."/>
        </authorList>
    </citation>
    <scope>NUCLEOTIDE SEQUENCE</scope>
    <source>
        <strain evidence="8">S10</strain>
    </source>
</reference>
<feature type="region of interest" description="Disordered" evidence="6">
    <location>
        <begin position="148"/>
        <end position="169"/>
    </location>
</feature>
<evidence type="ECO:0000313" key="9">
    <source>
        <dbReference type="Proteomes" id="UP001163823"/>
    </source>
</evidence>
<dbReference type="PANTHER" id="PTHR32096:SF146">
    <property type="entry name" value="WRKY TRANSCRIPTION FACTOR 19-RELATED"/>
    <property type="match status" value="1"/>
</dbReference>
<evidence type="ECO:0000256" key="3">
    <source>
        <dbReference type="ARBA" id="ARBA00023125"/>
    </source>
</evidence>
<evidence type="ECO:0000256" key="1">
    <source>
        <dbReference type="ARBA" id="ARBA00004123"/>
    </source>
</evidence>
<dbReference type="Gene3D" id="2.20.25.80">
    <property type="entry name" value="WRKY domain"/>
    <property type="match status" value="1"/>
</dbReference>
<feature type="region of interest" description="Disordered" evidence="6">
    <location>
        <begin position="251"/>
        <end position="274"/>
    </location>
</feature>
<dbReference type="SUPFAM" id="SSF118290">
    <property type="entry name" value="WRKY DNA-binding domain"/>
    <property type="match status" value="1"/>
</dbReference>
<accession>A0AAD7PS73</accession>
<dbReference type="AlphaFoldDB" id="A0AAD7PS73"/>
<dbReference type="PROSITE" id="PS50811">
    <property type="entry name" value="WRKY"/>
    <property type="match status" value="1"/>
</dbReference>